<dbReference type="InterPro" id="IPR002509">
    <property type="entry name" value="NODB_dom"/>
</dbReference>
<dbReference type="InterPro" id="IPR011330">
    <property type="entry name" value="Glyco_hydro/deAcase_b/a-brl"/>
</dbReference>
<organism evidence="3 4">
    <name type="scientific">Spongiactinospora rosea</name>
    <dbReference type="NCBI Taxonomy" id="2248750"/>
    <lineage>
        <taxon>Bacteria</taxon>
        <taxon>Bacillati</taxon>
        <taxon>Actinomycetota</taxon>
        <taxon>Actinomycetes</taxon>
        <taxon>Streptosporangiales</taxon>
        <taxon>Streptosporangiaceae</taxon>
        <taxon>Spongiactinospora</taxon>
    </lineage>
</organism>
<dbReference type="PROSITE" id="PS51677">
    <property type="entry name" value="NODB"/>
    <property type="match status" value="1"/>
</dbReference>
<dbReference type="SUPFAM" id="SSF88713">
    <property type="entry name" value="Glycoside hydrolase/deacetylase"/>
    <property type="match status" value="1"/>
</dbReference>
<evidence type="ECO:0000313" key="4">
    <source>
        <dbReference type="Proteomes" id="UP000253303"/>
    </source>
</evidence>
<dbReference type="EMBL" id="QMEY01000001">
    <property type="protein sequence ID" value="RBQ21395.1"/>
    <property type="molecule type" value="Genomic_DNA"/>
</dbReference>
<dbReference type="Proteomes" id="UP000253303">
    <property type="component" value="Unassembled WGS sequence"/>
</dbReference>
<dbReference type="AlphaFoldDB" id="A0A366M5C2"/>
<dbReference type="PANTHER" id="PTHR34216">
    <property type="match status" value="1"/>
</dbReference>
<dbReference type="PANTHER" id="PTHR34216:SF11">
    <property type="entry name" value="CHITOOLIGOSACCHARIDE DEACETYLASE"/>
    <property type="match status" value="1"/>
</dbReference>
<dbReference type="GO" id="GO:0016810">
    <property type="term" value="F:hydrolase activity, acting on carbon-nitrogen (but not peptide) bonds"/>
    <property type="evidence" value="ECO:0007669"/>
    <property type="project" value="InterPro"/>
</dbReference>
<feature type="domain" description="NodB homology" evidence="2">
    <location>
        <begin position="49"/>
        <end position="226"/>
    </location>
</feature>
<proteinExistence type="predicted"/>
<keyword evidence="1" id="KW-0732">Signal</keyword>
<gene>
    <name evidence="3" type="ORF">DP939_01380</name>
</gene>
<evidence type="ECO:0000256" key="1">
    <source>
        <dbReference type="ARBA" id="ARBA00022729"/>
    </source>
</evidence>
<accession>A0A366M5C2</accession>
<dbReference type="CDD" id="cd10967">
    <property type="entry name" value="CE4_GLA_like_6s"/>
    <property type="match status" value="1"/>
</dbReference>
<dbReference type="InterPro" id="IPR051398">
    <property type="entry name" value="Polysacch_Deacetylase"/>
</dbReference>
<protein>
    <recommendedName>
        <fullName evidence="2">NodB homology domain-containing protein</fullName>
    </recommendedName>
</protein>
<reference evidence="3 4" key="1">
    <citation type="submission" date="2018-06" db="EMBL/GenBank/DDBJ databases">
        <title>Sphaerisporangium craniellae sp. nov., isolated from a marine sponge in the South China Sea.</title>
        <authorList>
            <person name="Li L."/>
        </authorList>
    </citation>
    <scope>NUCLEOTIDE SEQUENCE [LARGE SCALE GENOMIC DNA]</scope>
    <source>
        <strain evidence="3 4">LHW63015</strain>
    </source>
</reference>
<comment type="caution">
    <text evidence="3">The sequence shown here is derived from an EMBL/GenBank/DDBJ whole genome shotgun (WGS) entry which is preliminary data.</text>
</comment>
<name>A0A366M5C2_9ACTN</name>
<dbReference type="Gene3D" id="3.20.20.370">
    <property type="entry name" value="Glycoside hydrolase/deacetylase"/>
    <property type="match status" value="1"/>
</dbReference>
<evidence type="ECO:0000259" key="2">
    <source>
        <dbReference type="PROSITE" id="PS51677"/>
    </source>
</evidence>
<keyword evidence="4" id="KW-1185">Reference proteome</keyword>
<evidence type="ECO:0000313" key="3">
    <source>
        <dbReference type="EMBL" id="RBQ21395.1"/>
    </source>
</evidence>
<dbReference type="Pfam" id="PF01522">
    <property type="entry name" value="Polysacc_deac_1"/>
    <property type="match status" value="1"/>
</dbReference>
<sequence length="226" mass="24595">MPMPLTSPSFPPHRTALAICTLATLTACATLETPASRSLGTAPPPGRHLPVTLTFDDALASQETAVELLRRHGLTATFYIPSGLLGREGRMTADQVRRLAAAGHEIGAHTRTHARLTDLPPEARRHQLCADRTALTRLTGTDVRSLAYPYDATDPTTDRLARECGFHHTRPNNALTVLDTTTPATLRHHATKGGTFVFHKVCHPPCGRYAIAPKTLADFLTWLTTR</sequence>
<dbReference type="GO" id="GO:0005975">
    <property type="term" value="P:carbohydrate metabolic process"/>
    <property type="evidence" value="ECO:0007669"/>
    <property type="project" value="InterPro"/>
</dbReference>